<keyword evidence="14" id="KW-0808">Transferase</keyword>
<dbReference type="eggNOG" id="KOG0612">
    <property type="taxonomic scope" value="Eukaryota"/>
</dbReference>
<dbReference type="Pfam" id="PF00069">
    <property type="entry name" value="Pkinase"/>
    <property type="match status" value="1"/>
</dbReference>
<evidence type="ECO:0000256" key="10">
    <source>
        <dbReference type="ARBA" id="ARBA00047899"/>
    </source>
</evidence>
<dbReference type="GeneID" id="19174140"/>
<name>W9X8W7_9EURO</name>
<dbReference type="InterPro" id="IPR000719">
    <property type="entry name" value="Prot_kinase_dom"/>
</dbReference>
<dbReference type="OrthoDB" id="5338352at2759"/>
<reference evidence="14 15" key="1">
    <citation type="submission" date="2013-03" db="EMBL/GenBank/DDBJ databases">
        <title>The Genome Sequence of Capronia epimyces CBS 606.96.</title>
        <authorList>
            <consortium name="The Broad Institute Genomics Platform"/>
            <person name="Cuomo C."/>
            <person name="de Hoog S."/>
            <person name="Gorbushina A."/>
            <person name="Walker B."/>
            <person name="Young S.K."/>
            <person name="Zeng Q."/>
            <person name="Gargeya S."/>
            <person name="Fitzgerald M."/>
            <person name="Haas B."/>
            <person name="Abouelleil A."/>
            <person name="Allen A.W."/>
            <person name="Alvarado L."/>
            <person name="Arachchi H.M."/>
            <person name="Berlin A.M."/>
            <person name="Chapman S.B."/>
            <person name="Gainer-Dewar J."/>
            <person name="Goldberg J."/>
            <person name="Griggs A."/>
            <person name="Gujja S."/>
            <person name="Hansen M."/>
            <person name="Howarth C."/>
            <person name="Imamovic A."/>
            <person name="Ireland A."/>
            <person name="Larimer J."/>
            <person name="McCowan C."/>
            <person name="Murphy C."/>
            <person name="Pearson M."/>
            <person name="Poon T.W."/>
            <person name="Priest M."/>
            <person name="Roberts A."/>
            <person name="Saif S."/>
            <person name="Shea T."/>
            <person name="Sisk P."/>
            <person name="Sykes S."/>
            <person name="Wortman J."/>
            <person name="Nusbaum C."/>
            <person name="Birren B."/>
        </authorList>
    </citation>
    <scope>NUCLEOTIDE SEQUENCE [LARGE SCALE GENOMIC DNA]</scope>
    <source>
        <strain evidence="14 15">CBS 606.96</strain>
    </source>
</reference>
<feature type="compositionally biased region" description="Acidic residues" evidence="12">
    <location>
        <begin position="273"/>
        <end position="284"/>
    </location>
</feature>
<evidence type="ECO:0000256" key="2">
    <source>
        <dbReference type="ARBA" id="ARBA00004574"/>
    </source>
</evidence>
<organism evidence="14 15">
    <name type="scientific">Capronia epimyces CBS 606.96</name>
    <dbReference type="NCBI Taxonomy" id="1182542"/>
    <lineage>
        <taxon>Eukaryota</taxon>
        <taxon>Fungi</taxon>
        <taxon>Dikarya</taxon>
        <taxon>Ascomycota</taxon>
        <taxon>Pezizomycotina</taxon>
        <taxon>Eurotiomycetes</taxon>
        <taxon>Chaetothyriomycetidae</taxon>
        <taxon>Chaetothyriales</taxon>
        <taxon>Herpotrichiellaceae</taxon>
        <taxon>Capronia</taxon>
    </lineage>
</organism>
<dbReference type="GO" id="GO:0000781">
    <property type="term" value="C:chromosome, telomeric region"/>
    <property type="evidence" value="ECO:0007669"/>
    <property type="project" value="UniProtKB-SubCell"/>
</dbReference>
<evidence type="ECO:0000256" key="11">
    <source>
        <dbReference type="ARBA" id="ARBA00048679"/>
    </source>
</evidence>
<evidence type="ECO:0000259" key="13">
    <source>
        <dbReference type="PROSITE" id="PS50011"/>
    </source>
</evidence>
<feature type="compositionally biased region" description="Low complexity" evidence="12">
    <location>
        <begin position="315"/>
        <end position="327"/>
    </location>
</feature>
<dbReference type="GO" id="GO:0005524">
    <property type="term" value="F:ATP binding"/>
    <property type="evidence" value="ECO:0007669"/>
    <property type="project" value="InterPro"/>
</dbReference>
<dbReference type="SUPFAM" id="SSF56112">
    <property type="entry name" value="Protein kinase-like (PK-like)"/>
    <property type="match status" value="1"/>
</dbReference>
<evidence type="ECO:0000256" key="4">
    <source>
        <dbReference type="ARBA" id="ARBA00012513"/>
    </source>
</evidence>
<comment type="catalytic activity">
    <reaction evidence="10">
        <text>L-threonyl-[protein] + ATP = O-phospho-L-threonyl-[protein] + ADP + H(+)</text>
        <dbReference type="Rhea" id="RHEA:46608"/>
        <dbReference type="Rhea" id="RHEA-COMP:11060"/>
        <dbReference type="Rhea" id="RHEA-COMP:11605"/>
        <dbReference type="ChEBI" id="CHEBI:15378"/>
        <dbReference type="ChEBI" id="CHEBI:30013"/>
        <dbReference type="ChEBI" id="CHEBI:30616"/>
        <dbReference type="ChEBI" id="CHEBI:61977"/>
        <dbReference type="ChEBI" id="CHEBI:456216"/>
        <dbReference type="EC" id="2.7.11.1"/>
    </reaction>
</comment>
<keyword evidence="7" id="KW-0158">Chromosome</keyword>
<keyword evidence="15" id="KW-1185">Reference proteome</keyword>
<dbReference type="Proteomes" id="UP000019478">
    <property type="component" value="Unassembled WGS sequence"/>
</dbReference>
<comment type="subcellular location">
    <subcellularLocation>
        <location evidence="2">Chromosome</location>
        <location evidence="2">Telomere</location>
    </subcellularLocation>
</comment>
<comment type="subunit">
    <text evidence="3">Component of the EKC/KEOPS complex composed of at least BUD32, CGI121, GON7, KAE1 and PCC1; the whole complex dimerizes.</text>
</comment>
<dbReference type="PANTHER" id="PTHR44329">
    <property type="entry name" value="SERINE/THREONINE-PROTEIN KINASE TNNI3K-RELATED"/>
    <property type="match status" value="1"/>
</dbReference>
<feature type="domain" description="Protein kinase" evidence="13">
    <location>
        <begin position="7"/>
        <end position="285"/>
    </location>
</feature>
<dbReference type="InterPro" id="IPR008266">
    <property type="entry name" value="Tyr_kinase_AS"/>
</dbReference>
<evidence type="ECO:0000256" key="7">
    <source>
        <dbReference type="ARBA" id="ARBA00022895"/>
    </source>
</evidence>
<sequence length="335" mass="37991">MSLQYWIEKYRFITCGDLGHVFQISDDIALKCSTVQGDPRWKDESRVYDQLERHPPCPYIVYSFFRQPDLTFMEYLPGGHLEDRLRRRQKRDAITDQVLEVYGTEPKRLIIRWMKELAAAAAWLEKLGLCHGDIRPANILLDAHHHLKLVDFDNTAEIGSARALGPVPYVRLLGDECEAGADWGSGGLVGPATEQFAFGSVFYYVTRGYEPYDDQYFGKDHGPIVVDMFQRKEFPPTDGTSDLDSIVRRCWYAEFPTMKDLAATAECLRCEDGDGDGDEDEDTFLAEPPPKAMTTDFIRARRQECRRIAAEALAAPQPQPELEPVAVDVDDSVKG</sequence>
<dbReference type="InterPro" id="IPR051681">
    <property type="entry name" value="Ser/Thr_Kinases-Pseudokinases"/>
</dbReference>
<dbReference type="RefSeq" id="XP_007738340.1">
    <property type="nucleotide sequence ID" value="XM_007740150.1"/>
</dbReference>
<evidence type="ECO:0000256" key="5">
    <source>
        <dbReference type="ARBA" id="ARBA00013948"/>
    </source>
</evidence>
<keyword evidence="14" id="KW-0418">Kinase</keyword>
<feature type="region of interest" description="Disordered" evidence="12">
    <location>
        <begin position="273"/>
        <end position="292"/>
    </location>
</feature>
<dbReference type="PROSITE" id="PS00109">
    <property type="entry name" value="PROTEIN_KINASE_TYR"/>
    <property type="match status" value="1"/>
</dbReference>
<dbReference type="InterPro" id="IPR011009">
    <property type="entry name" value="Kinase-like_dom_sf"/>
</dbReference>
<dbReference type="AlphaFoldDB" id="W9X8W7"/>
<comment type="catalytic activity">
    <reaction evidence="11">
        <text>L-seryl-[protein] + ATP = O-phospho-L-seryl-[protein] + ADP + H(+)</text>
        <dbReference type="Rhea" id="RHEA:17989"/>
        <dbReference type="Rhea" id="RHEA-COMP:9863"/>
        <dbReference type="Rhea" id="RHEA-COMP:11604"/>
        <dbReference type="ChEBI" id="CHEBI:15378"/>
        <dbReference type="ChEBI" id="CHEBI:29999"/>
        <dbReference type="ChEBI" id="CHEBI:30616"/>
        <dbReference type="ChEBI" id="CHEBI:83421"/>
        <dbReference type="ChEBI" id="CHEBI:456216"/>
        <dbReference type="EC" id="2.7.11.1"/>
    </reaction>
</comment>
<proteinExistence type="predicted"/>
<keyword evidence="7" id="KW-0779">Telomere</keyword>
<evidence type="ECO:0000256" key="9">
    <source>
        <dbReference type="ARBA" id="ARBA00033194"/>
    </source>
</evidence>
<evidence type="ECO:0000256" key="3">
    <source>
        <dbReference type="ARBA" id="ARBA00011534"/>
    </source>
</evidence>
<evidence type="ECO:0000256" key="12">
    <source>
        <dbReference type="SAM" id="MobiDB-lite"/>
    </source>
</evidence>
<evidence type="ECO:0000256" key="8">
    <source>
        <dbReference type="ARBA" id="ARBA00030980"/>
    </source>
</evidence>
<keyword evidence="14" id="KW-0723">Serine/threonine-protein kinase</keyword>
<dbReference type="STRING" id="1182542.W9X8W7"/>
<evidence type="ECO:0000313" key="14">
    <source>
        <dbReference type="EMBL" id="EXJ76902.1"/>
    </source>
</evidence>
<dbReference type="Gene3D" id="1.10.510.10">
    <property type="entry name" value="Transferase(Phosphotransferase) domain 1"/>
    <property type="match status" value="1"/>
</dbReference>
<dbReference type="HOGENOM" id="CLU_000288_31_1_1"/>
<gene>
    <name evidence="14" type="ORF">A1O3_10059</name>
</gene>
<dbReference type="PROSITE" id="PS50011">
    <property type="entry name" value="PROTEIN_KINASE_DOM"/>
    <property type="match status" value="1"/>
</dbReference>
<accession>W9X8W7</accession>
<feature type="region of interest" description="Disordered" evidence="12">
    <location>
        <begin position="315"/>
        <end position="335"/>
    </location>
</feature>
<dbReference type="EMBL" id="AMGY01000011">
    <property type="protein sequence ID" value="EXJ76902.1"/>
    <property type="molecule type" value="Genomic_DNA"/>
</dbReference>
<comment type="function">
    <text evidence="1">Component of the EKC/KEOPS complex that is required for the formation of a threonylcarbamoyl group on adenosine at position 37 (t(6)A37) in tRNAs that read codons beginning with adenine. The complex is probably involved in the transfer of the threonylcarbamoyl moiety of threonylcarbamoyl-AMP (TC-AMP) to the N6 group of A37. BUD32 has ATPase activity in the context of the EKC/KEOPS complex and likely plays a supporting role to the catalytic subunit KAE1. The EKC/KEOPS complex also promotes both telomere uncapping and telomere elongation. The complex is required for efficient recruitment of transcriptional coactivators.</text>
</comment>
<evidence type="ECO:0000256" key="6">
    <source>
        <dbReference type="ARBA" id="ARBA00019973"/>
    </source>
</evidence>
<dbReference type="EC" id="2.7.11.1" evidence="4"/>
<evidence type="ECO:0000256" key="1">
    <source>
        <dbReference type="ARBA" id="ARBA00003747"/>
    </source>
</evidence>
<dbReference type="GO" id="GO:0004674">
    <property type="term" value="F:protein serine/threonine kinase activity"/>
    <property type="evidence" value="ECO:0007669"/>
    <property type="project" value="UniProtKB-KW"/>
</dbReference>
<protein>
    <recommendedName>
        <fullName evidence="6">EKC/KEOPS complex subunit BUD32</fullName>
        <ecNumber evidence="4">2.7.11.1</ecNumber>
    </recommendedName>
    <alternativeName>
        <fullName evidence="8 9">Atypical Serine/threonine protein kinase BUD32</fullName>
    </alternativeName>
    <alternativeName>
        <fullName evidence="5">EKC/KEOPS complex subunit bud32</fullName>
    </alternativeName>
</protein>
<comment type="caution">
    <text evidence="14">The sequence shown here is derived from an EMBL/GenBank/DDBJ whole genome shotgun (WGS) entry which is preliminary data.</text>
</comment>
<evidence type="ECO:0000313" key="15">
    <source>
        <dbReference type="Proteomes" id="UP000019478"/>
    </source>
</evidence>